<dbReference type="RefSeq" id="WP_084045098.1">
    <property type="nucleotide sequence ID" value="NZ_FWWU01000002.1"/>
</dbReference>
<sequence length="223" mass="23793">MTPAGASVTPEVPSGRLIVVNGGSSTGKSSLCTALQNLLEEPYLQLGYDRAWMNMPLRYFPFQSNEREGVWYDLDPDDSSLATGIGIGPVGRGVVSGLHHMVAALVASGSNVIVDALFLEGAWFEEAMRLWRPASPLLVALKPPLEVSERWEAERAATQAGRPRGLARLSRKEIDAHGGFTLELDSSLGTPEDTARLVIAALNGDGHPSGTLDLTEPFVQDGG</sequence>
<dbReference type="AlphaFoldDB" id="A0A1W1UAL8"/>
<dbReference type="OrthoDB" id="67453at2"/>
<evidence type="ECO:0000256" key="6">
    <source>
        <dbReference type="PIRSR" id="PIRSR007531-2"/>
    </source>
</evidence>
<evidence type="ECO:0000256" key="1">
    <source>
        <dbReference type="ARBA" id="ARBA00022679"/>
    </source>
</evidence>
<dbReference type="PIRSF" id="PIRSF007531">
    <property type="entry name" value="CPT"/>
    <property type="match status" value="1"/>
</dbReference>
<feature type="binding site" evidence="6">
    <location>
        <begin position="22"/>
        <end position="29"/>
    </location>
    <ligand>
        <name>ATP</name>
        <dbReference type="ChEBI" id="CHEBI:30616"/>
    </ligand>
</feature>
<keyword evidence="4" id="KW-0067">ATP-binding</keyword>
<evidence type="ECO:0000256" key="4">
    <source>
        <dbReference type="ARBA" id="ARBA00022840"/>
    </source>
</evidence>
<proteinExistence type="predicted"/>
<dbReference type="Pfam" id="PF07931">
    <property type="entry name" value="CPT"/>
    <property type="match status" value="1"/>
</dbReference>
<dbReference type="Gene3D" id="3.40.50.300">
    <property type="entry name" value="P-loop containing nucleotide triphosphate hydrolases"/>
    <property type="match status" value="1"/>
</dbReference>
<evidence type="ECO:0000256" key="2">
    <source>
        <dbReference type="ARBA" id="ARBA00022741"/>
    </source>
</evidence>
<protein>
    <submittedName>
        <fullName evidence="7">Chloramphenicol 3-O phosphotransferase</fullName>
    </submittedName>
</protein>
<dbReference type="GO" id="GO:0016301">
    <property type="term" value="F:kinase activity"/>
    <property type="evidence" value="ECO:0007669"/>
    <property type="project" value="UniProtKB-KW"/>
</dbReference>
<dbReference type="SUPFAM" id="SSF52540">
    <property type="entry name" value="P-loop containing nucleoside triphosphate hydrolases"/>
    <property type="match status" value="1"/>
</dbReference>
<feature type="active site" evidence="5">
    <location>
        <position position="49"/>
    </location>
</feature>
<evidence type="ECO:0000256" key="5">
    <source>
        <dbReference type="PIRSR" id="PIRSR007531-1"/>
    </source>
</evidence>
<keyword evidence="2" id="KW-0547">Nucleotide-binding</keyword>
<gene>
    <name evidence="7" type="ORF">SAMN00790413_06495</name>
</gene>
<keyword evidence="1 7" id="KW-0808">Transferase</keyword>
<name>A0A1W1UAL8_9DEIO</name>
<accession>A0A1W1UAL8</accession>
<dbReference type="InterPro" id="IPR027417">
    <property type="entry name" value="P-loop_NTPase"/>
</dbReference>
<evidence type="ECO:0000313" key="8">
    <source>
        <dbReference type="Proteomes" id="UP000192582"/>
    </source>
</evidence>
<dbReference type="GO" id="GO:0016774">
    <property type="term" value="F:phosphotransferase activity, carboxyl group as acceptor"/>
    <property type="evidence" value="ECO:0007669"/>
    <property type="project" value="InterPro"/>
</dbReference>
<reference evidence="7 8" key="1">
    <citation type="submission" date="2017-04" db="EMBL/GenBank/DDBJ databases">
        <authorList>
            <person name="Afonso C.L."/>
            <person name="Miller P.J."/>
            <person name="Scott M.A."/>
            <person name="Spackman E."/>
            <person name="Goraichik I."/>
            <person name="Dimitrov K.M."/>
            <person name="Suarez D.L."/>
            <person name="Swayne D.E."/>
        </authorList>
    </citation>
    <scope>NUCLEOTIDE SEQUENCE [LARGE SCALE GENOMIC DNA]</scope>
    <source>
        <strain evidence="7 8">KR-140</strain>
    </source>
</reference>
<dbReference type="EMBL" id="FWWU01000002">
    <property type="protein sequence ID" value="SMB78117.1"/>
    <property type="molecule type" value="Genomic_DNA"/>
</dbReference>
<keyword evidence="3" id="KW-0418">Kinase</keyword>
<dbReference type="PROSITE" id="PS01075">
    <property type="entry name" value="ACETATE_KINASE_1"/>
    <property type="match status" value="1"/>
</dbReference>
<dbReference type="InterPro" id="IPR012853">
    <property type="entry name" value="CPT"/>
</dbReference>
<organism evidence="7 8">
    <name type="scientific">Deinococcus hopiensis KR-140</name>
    <dbReference type="NCBI Taxonomy" id="695939"/>
    <lineage>
        <taxon>Bacteria</taxon>
        <taxon>Thermotogati</taxon>
        <taxon>Deinococcota</taxon>
        <taxon>Deinococci</taxon>
        <taxon>Deinococcales</taxon>
        <taxon>Deinococcaceae</taxon>
        <taxon>Deinococcus</taxon>
    </lineage>
</organism>
<dbReference type="Proteomes" id="UP000192582">
    <property type="component" value="Unassembled WGS sequence"/>
</dbReference>
<evidence type="ECO:0000313" key="7">
    <source>
        <dbReference type="EMBL" id="SMB78117.1"/>
    </source>
</evidence>
<dbReference type="InterPro" id="IPR023865">
    <property type="entry name" value="Aliphatic_acid_kinase_CS"/>
</dbReference>
<evidence type="ECO:0000256" key="3">
    <source>
        <dbReference type="ARBA" id="ARBA00022777"/>
    </source>
</evidence>
<dbReference type="GO" id="GO:0005524">
    <property type="term" value="F:ATP binding"/>
    <property type="evidence" value="ECO:0007669"/>
    <property type="project" value="UniProtKB-KW"/>
</dbReference>
<keyword evidence="8" id="KW-1185">Reference proteome</keyword>